<keyword evidence="2" id="KW-1185">Reference proteome</keyword>
<dbReference type="Proteomes" id="UP000006514">
    <property type="component" value="Unassembled WGS sequence"/>
</dbReference>
<gene>
    <name evidence="1" type="ORF">AURDEDRAFT_71561</name>
</gene>
<sequence length="105" mass="11705">MTSVLLGVLPSVEPWSSRRVVLAASSYYLAYRLCRFAYAYWSHTRSPLRKLPGPCGDALWLIGHTRSLLSGENMDTQDNWLNTYGGTFSLRGLMGGGAFKSFKSH</sequence>
<dbReference type="OrthoDB" id="1470350at2759"/>
<reference evidence="2" key="1">
    <citation type="journal article" date="2012" name="Science">
        <title>The Paleozoic origin of enzymatic lignin decomposition reconstructed from 31 fungal genomes.</title>
        <authorList>
            <person name="Floudas D."/>
            <person name="Binder M."/>
            <person name="Riley R."/>
            <person name="Barry K."/>
            <person name="Blanchette R.A."/>
            <person name="Henrissat B."/>
            <person name="Martinez A.T."/>
            <person name="Otillar R."/>
            <person name="Spatafora J.W."/>
            <person name="Yadav J.S."/>
            <person name="Aerts A."/>
            <person name="Benoit I."/>
            <person name="Boyd A."/>
            <person name="Carlson A."/>
            <person name="Copeland A."/>
            <person name="Coutinho P.M."/>
            <person name="de Vries R.P."/>
            <person name="Ferreira P."/>
            <person name="Findley K."/>
            <person name="Foster B."/>
            <person name="Gaskell J."/>
            <person name="Glotzer D."/>
            <person name="Gorecki P."/>
            <person name="Heitman J."/>
            <person name="Hesse C."/>
            <person name="Hori C."/>
            <person name="Igarashi K."/>
            <person name="Jurgens J.A."/>
            <person name="Kallen N."/>
            <person name="Kersten P."/>
            <person name="Kohler A."/>
            <person name="Kuees U."/>
            <person name="Kumar T.K.A."/>
            <person name="Kuo A."/>
            <person name="LaButti K."/>
            <person name="Larrondo L.F."/>
            <person name="Lindquist E."/>
            <person name="Ling A."/>
            <person name="Lombard V."/>
            <person name="Lucas S."/>
            <person name="Lundell T."/>
            <person name="Martin R."/>
            <person name="McLaughlin D.J."/>
            <person name="Morgenstern I."/>
            <person name="Morin E."/>
            <person name="Murat C."/>
            <person name="Nagy L.G."/>
            <person name="Nolan M."/>
            <person name="Ohm R.A."/>
            <person name="Patyshakuliyeva A."/>
            <person name="Rokas A."/>
            <person name="Ruiz-Duenas F.J."/>
            <person name="Sabat G."/>
            <person name="Salamov A."/>
            <person name="Samejima M."/>
            <person name="Schmutz J."/>
            <person name="Slot J.C."/>
            <person name="St John F."/>
            <person name="Stenlid J."/>
            <person name="Sun H."/>
            <person name="Sun S."/>
            <person name="Syed K."/>
            <person name="Tsang A."/>
            <person name="Wiebenga A."/>
            <person name="Young D."/>
            <person name="Pisabarro A."/>
            <person name="Eastwood D.C."/>
            <person name="Martin F."/>
            <person name="Cullen D."/>
            <person name="Grigoriev I.V."/>
            <person name="Hibbett D.S."/>
        </authorList>
    </citation>
    <scope>NUCLEOTIDE SEQUENCE [LARGE SCALE GENOMIC DNA]</scope>
    <source>
        <strain evidence="2">TFB10046</strain>
    </source>
</reference>
<accession>J0D137</accession>
<dbReference type="InParanoid" id="J0D137"/>
<evidence type="ECO:0000313" key="2">
    <source>
        <dbReference type="Proteomes" id="UP000006514"/>
    </source>
</evidence>
<organism evidence="1 2">
    <name type="scientific">Auricularia subglabra (strain TFB-10046 / SS5)</name>
    <name type="common">White-rot fungus</name>
    <name type="synonym">Auricularia delicata (strain TFB10046)</name>
    <dbReference type="NCBI Taxonomy" id="717982"/>
    <lineage>
        <taxon>Eukaryota</taxon>
        <taxon>Fungi</taxon>
        <taxon>Dikarya</taxon>
        <taxon>Basidiomycota</taxon>
        <taxon>Agaricomycotina</taxon>
        <taxon>Agaricomycetes</taxon>
        <taxon>Auriculariales</taxon>
        <taxon>Auriculariaceae</taxon>
        <taxon>Auricularia</taxon>
    </lineage>
</organism>
<name>J0D137_AURST</name>
<dbReference type="EMBL" id="JH687817">
    <property type="protein sequence ID" value="EJD39040.1"/>
    <property type="molecule type" value="Genomic_DNA"/>
</dbReference>
<dbReference type="KEGG" id="adl:AURDEDRAFT_71561"/>
<proteinExistence type="predicted"/>
<evidence type="ECO:0000313" key="1">
    <source>
        <dbReference type="EMBL" id="EJD39040.1"/>
    </source>
</evidence>
<protein>
    <submittedName>
        <fullName evidence="1">Uncharacterized protein</fullName>
    </submittedName>
</protein>
<dbReference type="AlphaFoldDB" id="J0D137"/>